<comment type="caution">
    <text evidence="1">The sequence shown here is derived from an EMBL/GenBank/DDBJ whole genome shotgun (WGS) entry which is preliminary data.</text>
</comment>
<gene>
    <name evidence="1" type="ORF">S01H4_54501</name>
</gene>
<protein>
    <submittedName>
        <fullName evidence="1">Uncharacterized protein</fullName>
    </submittedName>
</protein>
<sequence>AEKKVGFTAMAAEKKAGNIPEIGIGMLGYAFMGKAHSNGYKKMPYIFWPPPARPKLIKMCGRTEEKVAEEANRYGYLANTFITLTPIFEASSIVASRSAVCSSEKFFWG</sequence>
<evidence type="ECO:0000313" key="1">
    <source>
        <dbReference type="EMBL" id="GAH13649.1"/>
    </source>
</evidence>
<proteinExistence type="predicted"/>
<feature type="non-terminal residue" evidence="1">
    <location>
        <position position="1"/>
    </location>
</feature>
<accession>X1E909</accession>
<dbReference type="EMBL" id="BART01031370">
    <property type="protein sequence ID" value="GAH13649.1"/>
    <property type="molecule type" value="Genomic_DNA"/>
</dbReference>
<dbReference type="AlphaFoldDB" id="X1E909"/>
<name>X1E909_9ZZZZ</name>
<reference evidence="1" key="1">
    <citation type="journal article" date="2014" name="Front. Microbiol.">
        <title>High frequency of phylogenetically diverse reductive dehalogenase-homologous genes in deep subseafloor sedimentary metagenomes.</title>
        <authorList>
            <person name="Kawai M."/>
            <person name="Futagami T."/>
            <person name="Toyoda A."/>
            <person name="Takaki Y."/>
            <person name="Nishi S."/>
            <person name="Hori S."/>
            <person name="Arai W."/>
            <person name="Tsubouchi T."/>
            <person name="Morono Y."/>
            <person name="Uchiyama I."/>
            <person name="Ito T."/>
            <person name="Fujiyama A."/>
            <person name="Inagaki F."/>
            <person name="Takami H."/>
        </authorList>
    </citation>
    <scope>NUCLEOTIDE SEQUENCE</scope>
    <source>
        <strain evidence="1">Expedition CK06-06</strain>
    </source>
</reference>
<organism evidence="1">
    <name type="scientific">marine sediment metagenome</name>
    <dbReference type="NCBI Taxonomy" id="412755"/>
    <lineage>
        <taxon>unclassified sequences</taxon>
        <taxon>metagenomes</taxon>
        <taxon>ecological metagenomes</taxon>
    </lineage>
</organism>